<evidence type="ECO:0000313" key="3">
    <source>
        <dbReference type="EMBL" id="KKH16177.1"/>
    </source>
</evidence>
<evidence type="ECO:0000313" key="6">
    <source>
        <dbReference type="Proteomes" id="UP000034064"/>
    </source>
</evidence>
<dbReference type="Proteomes" id="UP000034733">
    <property type="component" value="Unassembled WGS sequence"/>
</dbReference>
<evidence type="ECO:0000313" key="5">
    <source>
        <dbReference type="Proteomes" id="UP000033987"/>
    </source>
</evidence>
<reference evidence="5 6" key="1">
    <citation type="journal article" date="2015" name="ISME J.">
        <title>Genomic and phenotypic differentiation among Methanosarcina mazei populations from Columbia River sediment.</title>
        <authorList>
            <person name="Youngblut N.D."/>
            <person name="Wirth J.S."/>
            <person name="Henriksen J.R."/>
            <person name="Smith M."/>
            <person name="Simon H."/>
            <person name="Metcalf W.W."/>
            <person name="Whitaker R.J."/>
        </authorList>
    </citation>
    <scope>NUCLEOTIDE SEQUENCE [LARGE SCALE GENOMIC DNA]</scope>
    <source>
        <strain evidence="2 6">1.F.A.1A.3</strain>
        <strain evidence="3 7">1.F.A.1B.3</strain>
        <strain evidence="4 5">1.F.A.1B.4</strain>
    </source>
</reference>
<dbReference type="EMBL" id="JJQB01000132">
    <property type="protein sequence ID" value="KKH16177.1"/>
    <property type="molecule type" value="Genomic_DNA"/>
</dbReference>
<dbReference type="AlphaFoldDB" id="A0A0F8KQZ2"/>
<dbReference type="Pfam" id="PF22548">
    <property type="entry name" value="AEP-TOTE"/>
    <property type="match status" value="1"/>
</dbReference>
<sequence>MSATNPEHTQSFPKKLNLPSFEKKEKITYIPLKCPRKSKDPRAITAYNIFEMYKKGEILLHKALRAGATTSLSSESMNRNELFLLIAPTKAISERTVAIDACIYTEKENPEIINIPPNSECILLQEEFEQFPLLQELPFLLLPLNCYECPHFEECSVTELLRVPRCDAITITIDKLAALLISREYLQSQNDFEVQHKNIDILDRLSEAKNIIIDECHRLQNGKISSITALISTNGIESGFDFSPYDSLNNGNYSIIWKMIQNFRLLLQQPNFKSTVNDVLKDAQDRGYYDKHLSLSVPNGHITVSKLKEVISEIKTIVIAKENGKINLTINEIRQLYDILNVTYSQKVHIHATRTGDEIHVMASAVNDLFIAVLQDFIKDLNRYENKRIIFTSGTICSYDYSKFLYGNVEPIKVLFGPNGDPMKSNNKMFIFPDDFKLSSKGKYSLKKKKTKDKIIKNIINILKIYGNNDCYIVAMNKKDSLTILNALNKKGHPHDVDYYNSTDTIGVSSNSRVMISIGIAHKPVNTYDPMTDTTDDSKKLYWENVHCDTWQTWSRVKDPEGKVPSIVFAIGCTSEECNNITKWGFGRTTNVIETAPNKNTIDVNVDYECISKPNIINTKYFDETYIMAIHYKKTFEVFSQSVPNNLIGTNGHFSSKVFSKCSVVHEIFTEKNNNPIKNRDGKFAKKNKMITIELLNKHSQGQKTICAHTLSESNTVRWIYFDIKTERTMALMDGYLEMNAIPHLVEQFDGKYRIWIFLKETSSIVAKNYGKEILNKLKNYHNFDNYGCEIYPKQTIRNSKGQGDIVELPFRNGSRILFNGEFIDEINYEMNIETIEITENGEYIDVSQPSPIINDISVRN</sequence>
<dbReference type="RefSeq" id="WP_048044976.1">
    <property type="nucleotide sequence ID" value="NZ_JJQA01000093.1"/>
</dbReference>
<protein>
    <recommendedName>
        <fullName evidence="1">TOTE conflict system primase domain-containing protein</fullName>
    </recommendedName>
</protein>
<evidence type="ECO:0000259" key="1">
    <source>
        <dbReference type="Pfam" id="PF22548"/>
    </source>
</evidence>
<proteinExistence type="predicted"/>
<gene>
    <name evidence="2" type="ORF">DU44_02325</name>
    <name evidence="3" type="ORF">DU48_01225</name>
    <name evidence="4" type="ORF">DU65_02350</name>
</gene>
<organism evidence="3 7">
    <name type="scientific">Methanosarcina mazei</name>
    <name type="common">Methanosarcina frisia</name>
    <dbReference type="NCBI Taxonomy" id="2209"/>
    <lineage>
        <taxon>Archaea</taxon>
        <taxon>Methanobacteriati</taxon>
        <taxon>Methanobacteriota</taxon>
        <taxon>Stenosarchaea group</taxon>
        <taxon>Methanomicrobia</taxon>
        <taxon>Methanosarcinales</taxon>
        <taxon>Methanosarcinaceae</taxon>
        <taxon>Methanosarcina</taxon>
    </lineage>
</organism>
<dbReference type="EMBL" id="JJQC01000141">
    <property type="protein sequence ID" value="KKH17509.1"/>
    <property type="molecule type" value="Genomic_DNA"/>
</dbReference>
<dbReference type="EMBL" id="JJQA01000093">
    <property type="protein sequence ID" value="KKH14975.1"/>
    <property type="molecule type" value="Genomic_DNA"/>
</dbReference>
<accession>A0A0F8KQZ2</accession>
<dbReference type="PATRIC" id="fig|2209.48.peg.473"/>
<name>A0A0F8KQZ2_METMZ</name>
<comment type="caution">
    <text evidence="3">The sequence shown here is derived from an EMBL/GenBank/DDBJ whole genome shotgun (WGS) entry which is preliminary data.</text>
</comment>
<evidence type="ECO:0000313" key="7">
    <source>
        <dbReference type="Proteomes" id="UP000034733"/>
    </source>
</evidence>
<dbReference type="InterPro" id="IPR054347">
    <property type="entry name" value="TOTE_primase"/>
</dbReference>
<dbReference type="Proteomes" id="UP000034064">
    <property type="component" value="Unassembled WGS sequence"/>
</dbReference>
<evidence type="ECO:0000313" key="2">
    <source>
        <dbReference type="EMBL" id="KKH14975.1"/>
    </source>
</evidence>
<feature type="domain" description="TOTE conflict system primase" evidence="1">
    <location>
        <begin position="685"/>
        <end position="827"/>
    </location>
</feature>
<evidence type="ECO:0000313" key="4">
    <source>
        <dbReference type="EMBL" id="KKH17509.1"/>
    </source>
</evidence>
<dbReference type="Proteomes" id="UP000033987">
    <property type="component" value="Unassembled WGS sequence"/>
</dbReference>